<organism evidence="1">
    <name type="scientific">Albugo laibachii Nc14</name>
    <dbReference type="NCBI Taxonomy" id="890382"/>
    <lineage>
        <taxon>Eukaryota</taxon>
        <taxon>Sar</taxon>
        <taxon>Stramenopiles</taxon>
        <taxon>Oomycota</taxon>
        <taxon>Peronosporomycetes</taxon>
        <taxon>Albuginales</taxon>
        <taxon>Albuginaceae</taxon>
        <taxon>Albugo</taxon>
    </lineage>
</organism>
<gene>
    <name evidence="1" type="primary">AlNc14C2G358</name>
    <name evidence="1" type="ORF">ALNC14_003930</name>
</gene>
<dbReference type="AlphaFoldDB" id="F0VZM0"/>
<sequence length="90" mass="10648">MQSELRDGSIRHYCSLYAFRALGTKGWLLINRYGRKTLYNRIILSSSVHTRYDESTPQSWLYENSKQIQPSSELRCQAVDSEMMRFDFES</sequence>
<accession>F0VZM0</accession>
<name>F0VZM0_9STRA</name>
<evidence type="ECO:0000313" key="1">
    <source>
        <dbReference type="EMBL" id="CCA14250.1"/>
    </source>
</evidence>
<dbReference type="HOGENOM" id="CLU_2445356_0_0_1"/>
<protein>
    <submittedName>
        <fullName evidence="1">AlNc14C2G358 protein</fullName>
    </submittedName>
</protein>
<proteinExistence type="predicted"/>
<dbReference type="EMBL" id="FR824047">
    <property type="protein sequence ID" value="CCA14250.1"/>
    <property type="molecule type" value="Genomic_DNA"/>
</dbReference>
<reference evidence="1" key="1">
    <citation type="journal article" date="2011" name="PLoS Biol.">
        <title>Gene gain and loss during evolution of obligate parasitism in the white rust pathogen of Arabidopsis thaliana.</title>
        <authorList>
            <person name="Kemen E."/>
            <person name="Gardiner A."/>
            <person name="Schultz-Larsen T."/>
            <person name="Kemen A.C."/>
            <person name="Balmuth A.L."/>
            <person name="Robert-Seilaniantz A."/>
            <person name="Bailey K."/>
            <person name="Holub E."/>
            <person name="Studholme D.J."/>
            <person name="Maclean D."/>
            <person name="Jones J.D."/>
        </authorList>
    </citation>
    <scope>NUCLEOTIDE SEQUENCE</scope>
</reference>
<reference evidence="1" key="2">
    <citation type="submission" date="2011-02" db="EMBL/GenBank/DDBJ databases">
        <authorList>
            <person name="MacLean D."/>
        </authorList>
    </citation>
    <scope>NUCLEOTIDE SEQUENCE</scope>
</reference>